<keyword evidence="8 15" id="KW-0378">Hydrolase</keyword>
<dbReference type="GO" id="GO:0009089">
    <property type="term" value="P:lysine biosynthetic process via diaminopimelate"/>
    <property type="evidence" value="ECO:0007669"/>
    <property type="project" value="UniProtKB-UniRule"/>
</dbReference>
<feature type="active site" description="Proton acceptor" evidence="15">
    <location>
        <position position="135"/>
    </location>
</feature>
<dbReference type="PANTHER" id="PTHR43808:SF31">
    <property type="entry name" value="N-ACETYL-L-CITRULLINE DEACETYLASE"/>
    <property type="match status" value="1"/>
</dbReference>
<dbReference type="InterPro" id="IPR050072">
    <property type="entry name" value="Peptidase_M20A"/>
</dbReference>
<reference evidence="17 18" key="1">
    <citation type="submission" date="2014-03" db="EMBL/GenBank/DDBJ databases">
        <title>Selection and divergence in the genomes of co-occurring obligate luminous symbionts with specific hosts.</title>
        <authorList>
            <person name="Hendry T.A."/>
            <person name="de Wet J.R."/>
            <person name="Dunlap P.V."/>
        </authorList>
    </citation>
    <scope>NUCLEOTIDE SEQUENCE [LARGE SCALE GENOMIC DNA]</scope>
    <source>
        <strain evidence="17 18">Ppalp.1</strain>
    </source>
</reference>
<dbReference type="PANTHER" id="PTHR43808">
    <property type="entry name" value="ACETYLORNITHINE DEACETYLASE"/>
    <property type="match status" value="1"/>
</dbReference>
<dbReference type="GO" id="GO:0006526">
    <property type="term" value="P:L-arginine biosynthetic process"/>
    <property type="evidence" value="ECO:0007669"/>
    <property type="project" value="TreeGrafter"/>
</dbReference>
<keyword evidence="9 15" id="KW-0862">Zinc</keyword>
<evidence type="ECO:0000256" key="15">
    <source>
        <dbReference type="HAMAP-Rule" id="MF_01690"/>
    </source>
</evidence>
<keyword evidence="11 15" id="KW-0457">Lysine biosynthesis</keyword>
<dbReference type="OrthoDB" id="9809784at2"/>
<dbReference type="NCBIfam" id="NF009557">
    <property type="entry name" value="PRK13009.1"/>
    <property type="match status" value="1"/>
</dbReference>
<evidence type="ECO:0000256" key="6">
    <source>
        <dbReference type="ARBA" id="ARBA00022605"/>
    </source>
</evidence>
<evidence type="ECO:0000259" key="16">
    <source>
        <dbReference type="Pfam" id="PF07687"/>
    </source>
</evidence>
<comment type="function">
    <text evidence="15">Catalyzes the hydrolysis of N-succinyl-L,L-diaminopimelic acid (SDAP), forming succinate and LL-2,6-diaminopimelate (DAP), an intermediate involved in the bacterial biosynthesis of lysine and meso-diaminopimelic acid, an essential component of bacterial cell walls.</text>
</comment>
<dbReference type="Proteomes" id="UP000053784">
    <property type="component" value="Unassembled WGS sequence"/>
</dbReference>
<evidence type="ECO:0000256" key="4">
    <source>
        <dbReference type="ARBA" id="ARBA00011921"/>
    </source>
</evidence>
<evidence type="ECO:0000256" key="9">
    <source>
        <dbReference type="ARBA" id="ARBA00022833"/>
    </source>
</evidence>
<keyword evidence="7 15" id="KW-0479">Metal-binding</keyword>
<dbReference type="EMBL" id="JGVK01000006">
    <property type="protein sequence ID" value="KEY91557.1"/>
    <property type="molecule type" value="Genomic_DNA"/>
</dbReference>
<keyword evidence="18" id="KW-1185">Reference proteome</keyword>
<dbReference type="GO" id="GO:0008270">
    <property type="term" value="F:zinc ion binding"/>
    <property type="evidence" value="ECO:0007669"/>
    <property type="project" value="UniProtKB-UniRule"/>
</dbReference>
<dbReference type="STRING" id="1179155.CF67_14062"/>
<dbReference type="Pfam" id="PF01546">
    <property type="entry name" value="Peptidase_M20"/>
    <property type="match status" value="1"/>
</dbReference>
<feature type="binding site" evidence="15">
    <location>
        <position position="164"/>
    </location>
    <ligand>
        <name>Zn(2+)</name>
        <dbReference type="ChEBI" id="CHEBI:29105"/>
        <label>1</label>
    </ligand>
</feature>
<dbReference type="eggNOG" id="COG0624">
    <property type="taxonomic scope" value="Bacteria"/>
</dbReference>
<evidence type="ECO:0000256" key="14">
    <source>
        <dbReference type="ARBA" id="ARBA00051301"/>
    </source>
</evidence>
<evidence type="ECO:0000256" key="12">
    <source>
        <dbReference type="ARBA" id="ARBA00023285"/>
    </source>
</evidence>
<dbReference type="PROSITE" id="PS00759">
    <property type="entry name" value="ARGE_DAPE_CPG2_2"/>
    <property type="match status" value="1"/>
</dbReference>
<evidence type="ECO:0000256" key="5">
    <source>
        <dbReference type="ARBA" id="ARBA00022391"/>
    </source>
</evidence>
<dbReference type="GO" id="GO:0050897">
    <property type="term" value="F:cobalt ion binding"/>
    <property type="evidence" value="ECO:0007669"/>
    <property type="project" value="UniProtKB-UniRule"/>
</dbReference>
<keyword evidence="6 15" id="KW-0028">Amino-acid biosynthesis</keyword>
<evidence type="ECO:0000256" key="1">
    <source>
        <dbReference type="ARBA" id="ARBA00005130"/>
    </source>
</evidence>
<evidence type="ECO:0000256" key="7">
    <source>
        <dbReference type="ARBA" id="ARBA00022723"/>
    </source>
</evidence>
<dbReference type="HAMAP" id="MF_01690">
    <property type="entry name" value="DapE"/>
    <property type="match status" value="1"/>
</dbReference>
<feature type="binding site" evidence="15">
    <location>
        <position position="350"/>
    </location>
    <ligand>
        <name>Zn(2+)</name>
        <dbReference type="ChEBI" id="CHEBI:29105"/>
        <label>2</label>
    </ligand>
</feature>
<dbReference type="SUPFAM" id="SSF53187">
    <property type="entry name" value="Zn-dependent exopeptidases"/>
    <property type="match status" value="1"/>
</dbReference>
<evidence type="ECO:0000256" key="8">
    <source>
        <dbReference type="ARBA" id="ARBA00022801"/>
    </source>
</evidence>
<dbReference type="UniPathway" id="UPA00034">
    <property type="reaction ID" value="UER00021"/>
</dbReference>
<feature type="active site" evidence="15">
    <location>
        <position position="70"/>
    </location>
</feature>
<organism evidence="17 18">
    <name type="scientific">Candidatus Photodesmus blepharonis</name>
    <dbReference type="NCBI Taxonomy" id="1179155"/>
    <lineage>
        <taxon>Bacteria</taxon>
        <taxon>Pseudomonadati</taxon>
        <taxon>Pseudomonadota</taxon>
        <taxon>Gammaproteobacteria</taxon>
        <taxon>Vibrionales</taxon>
        <taxon>Vibrionaceae</taxon>
        <taxon>Candidatus Photodesmus</taxon>
    </lineage>
</organism>
<dbReference type="InterPro" id="IPR011650">
    <property type="entry name" value="Peptidase_M20_dimer"/>
</dbReference>
<dbReference type="SUPFAM" id="SSF55031">
    <property type="entry name" value="Bacterial exopeptidase dimerisation domain"/>
    <property type="match status" value="1"/>
</dbReference>
<dbReference type="GO" id="GO:0008777">
    <property type="term" value="F:acetylornithine deacetylase activity"/>
    <property type="evidence" value="ECO:0007669"/>
    <property type="project" value="TreeGrafter"/>
</dbReference>
<proteinExistence type="inferred from homology"/>
<dbReference type="NCBIfam" id="TIGR01246">
    <property type="entry name" value="dapE_proteo"/>
    <property type="match status" value="1"/>
</dbReference>
<dbReference type="InterPro" id="IPR036264">
    <property type="entry name" value="Bact_exopeptidase_dim_dom"/>
</dbReference>
<comment type="pathway">
    <text evidence="1 15">Amino-acid biosynthesis; L-lysine biosynthesis via DAP pathway; LL-2,6-diaminopimelate from (S)-tetrahydrodipicolinate (succinylase route): step 3/3.</text>
</comment>
<protein>
    <recommendedName>
        <fullName evidence="5 15">Succinyl-diaminopimelate desuccinylase</fullName>
        <shortName evidence="15">SDAP desuccinylase</shortName>
        <ecNumber evidence="4 15">3.5.1.18</ecNumber>
    </recommendedName>
    <alternativeName>
        <fullName evidence="13 15">N-succinyl-LL-2,6-diaminoheptanedioate amidohydrolase</fullName>
    </alternativeName>
</protein>
<comment type="similarity">
    <text evidence="2 15">Belongs to the peptidase M20A family. DapE subfamily.</text>
</comment>
<sequence length="382" mass="42435">MINSSILDLAKELISRKSVTPEDAGCQKLIIERLKKLGFTIEVMIFEDTTNLWARRGIETPLFAFVGHTDVVPSGSLEQWHTPPFEPTIINNNLHGRGAADMKGALACMIIAVEQFVSESPNHIGSIAFLITSNEEGTFINGTKRVVNTLMKRNEKINMCIVGEPSSLQKAGDVVKNGRRGSINGNLQIKGTEGHIAYPHLANNPIHQALPILAKFTKTKWDDGNEFFPPTSFQISNLHSGNGTSNMTPSELNVQFNFRFNTELTDEQIKHRIHSTLDAHALNYNLKWSLSGRPFLTKHGKLLEAVSKAIYKVNQKNPRLLTNGGTSDGRFIAKMGAEVLELGLTNTTIHKVNENTSVTDLKRLTDIYQKTLENLLTEKQPN</sequence>
<gene>
    <name evidence="15 17" type="primary">dapE</name>
    <name evidence="17" type="ORF">CF67_14062</name>
</gene>
<feature type="binding site" evidence="15">
    <location>
        <position position="101"/>
    </location>
    <ligand>
        <name>Zn(2+)</name>
        <dbReference type="ChEBI" id="CHEBI:29105"/>
        <label>2</label>
    </ligand>
</feature>
<dbReference type="GO" id="GO:0019877">
    <property type="term" value="P:diaminopimelate biosynthetic process"/>
    <property type="evidence" value="ECO:0007669"/>
    <property type="project" value="UniProtKB-UniRule"/>
</dbReference>
<dbReference type="Pfam" id="PF07687">
    <property type="entry name" value="M20_dimer"/>
    <property type="match status" value="1"/>
</dbReference>
<dbReference type="InterPro" id="IPR001261">
    <property type="entry name" value="ArgE/DapE_CS"/>
</dbReference>
<keyword evidence="12 15" id="KW-0170">Cobalt</keyword>
<evidence type="ECO:0000256" key="10">
    <source>
        <dbReference type="ARBA" id="ARBA00022915"/>
    </source>
</evidence>
<keyword evidence="10 15" id="KW-0220">Diaminopimelate biosynthesis</keyword>
<dbReference type="CDD" id="cd03891">
    <property type="entry name" value="M20_DapE_proteobac"/>
    <property type="match status" value="1"/>
</dbReference>
<dbReference type="InterPro" id="IPR002933">
    <property type="entry name" value="Peptidase_M20"/>
</dbReference>
<feature type="binding site" evidence="15">
    <location>
        <position position="101"/>
    </location>
    <ligand>
        <name>Zn(2+)</name>
        <dbReference type="ChEBI" id="CHEBI:29105"/>
        <label>1</label>
    </ligand>
</feature>
<dbReference type="RefSeq" id="WP_034413251.1">
    <property type="nucleotide sequence ID" value="NZ_JGVK01000006.1"/>
</dbReference>
<evidence type="ECO:0000256" key="13">
    <source>
        <dbReference type="ARBA" id="ARBA00031891"/>
    </source>
</evidence>
<name>A0A084CP28_9GAMM</name>
<evidence type="ECO:0000256" key="3">
    <source>
        <dbReference type="ARBA" id="ARBA00011738"/>
    </source>
</evidence>
<evidence type="ECO:0000256" key="11">
    <source>
        <dbReference type="ARBA" id="ARBA00023154"/>
    </source>
</evidence>
<dbReference type="GO" id="GO:0009014">
    <property type="term" value="F:succinyl-diaminopimelate desuccinylase activity"/>
    <property type="evidence" value="ECO:0007669"/>
    <property type="project" value="UniProtKB-UniRule"/>
</dbReference>
<evidence type="ECO:0000313" key="18">
    <source>
        <dbReference type="Proteomes" id="UP000053784"/>
    </source>
</evidence>
<comment type="subunit">
    <text evidence="3 15">Homodimer.</text>
</comment>
<dbReference type="FunFam" id="3.40.630.10:FF:000005">
    <property type="entry name" value="Succinyl-diaminopimelate desuccinylase"/>
    <property type="match status" value="1"/>
</dbReference>
<dbReference type="AlphaFoldDB" id="A0A084CP28"/>
<evidence type="ECO:0000256" key="2">
    <source>
        <dbReference type="ARBA" id="ARBA00006746"/>
    </source>
</evidence>
<comment type="catalytic activity">
    <reaction evidence="14 15">
        <text>N-succinyl-(2S,6S)-2,6-diaminopimelate + H2O = (2S,6S)-2,6-diaminopimelate + succinate</text>
        <dbReference type="Rhea" id="RHEA:22608"/>
        <dbReference type="ChEBI" id="CHEBI:15377"/>
        <dbReference type="ChEBI" id="CHEBI:30031"/>
        <dbReference type="ChEBI" id="CHEBI:57609"/>
        <dbReference type="ChEBI" id="CHEBI:58087"/>
        <dbReference type="EC" id="3.5.1.18"/>
    </reaction>
</comment>
<dbReference type="EC" id="3.5.1.18" evidence="4 15"/>
<comment type="cofactor">
    <cofactor evidence="15">
        <name>Zn(2+)</name>
        <dbReference type="ChEBI" id="CHEBI:29105"/>
    </cofactor>
    <cofactor evidence="15">
        <name>Co(2+)</name>
        <dbReference type="ChEBI" id="CHEBI:48828"/>
    </cofactor>
    <text evidence="15">Binds 2 Zn(2+) or Co(2+) ions per subunit.</text>
</comment>
<feature type="binding site" evidence="15">
    <location>
        <position position="68"/>
    </location>
    <ligand>
        <name>Zn(2+)</name>
        <dbReference type="ChEBI" id="CHEBI:29105"/>
        <label>1</label>
    </ligand>
</feature>
<dbReference type="InterPro" id="IPR005941">
    <property type="entry name" value="DapE_proteobac"/>
</dbReference>
<dbReference type="FunFam" id="3.30.70.360:FF:000011">
    <property type="entry name" value="Succinyl-diaminopimelate desuccinylase"/>
    <property type="match status" value="1"/>
</dbReference>
<feature type="domain" description="Peptidase M20 dimerisation" evidence="16">
    <location>
        <begin position="177"/>
        <end position="284"/>
    </location>
</feature>
<feature type="binding site" evidence="15">
    <location>
        <position position="136"/>
    </location>
    <ligand>
        <name>Zn(2+)</name>
        <dbReference type="ChEBI" id="CHEBI:29105"/>
        <label>2</label>
    </ligand>
</feature>
<comment type="caution">
    <text evidence="17">The sequence shown here is derived from an EMBL/GenBank/DDBJ whole genome shotgun (WGS) entry which is preliminary data.</text>
</comment>
<evidence type="ECO:0000313" key="17">
    <source>
        <dbReference type="EMBL" id="KEY91557.1"/>
    </source>
</evidence>
<accession>A0A084CP28</accession>
<dbReference type="Gene3D" id="3.40.630.10">
    <property type="entry name" value="Zn peptidases"/>
    <property type="match status" value="2"/>
</dbReference>